<protein>
    <submittedName>
        <fullName evidence="3">Molybdopterin-binding protein</fullName>
    </submittedName>
</protein>
<dbReference type="InterPro" id="IPR000572">
    <property type="entry name" value="OxRdtase_Mopterin-bd_dom"/>
</dbReference>
<dbReference type="PROSITE" id="PS51257">
    <property type="entry name" value="PROKAR_LIPOPROTEIN"/>
    <property type="match status" value="1"/>
</dbReference>
<dbReference type="Proteomes" id="UP000068164">
    <property type="component" value="Unassembled WGS sequence"/>
</dbReference>
<name>A0A125Q935_9HYPH</name>
<dbReference type="PANTHER" id="PTHR43032:SF2">
    <property type="entry name" value="BLL0505 PROTEIN"/>
    <property type="match status" value="1"/>
</dbReference>
<dbReference type="OrthoDB" id="9795587at2"/>
<evidence type="ECO:0000259" key="2">
    <source>
        <dbReference type="Pfam" id="PF00174"/>
    </source>
</evidence>
<keyword evidence="4" id="KW-1185">Reference proteome</keyword>
<reference evidence="3 4" key="1">
    <citation type="submission" date="2015-11" db="EMBL/GenBank/DDBJ databases">
        <title>Draft Genome Sequence of the Strain BR 10423 (Rhizobium sp.) isolated from nodules of Mimosa pudica.</title>
        <authorList>
            <person name="Barauna A.C."/>
            <person name="Zilli J.E."/>
            <person name="Simoes-Araujo J.L."/>
            <person name="Reis V.M."/>
            <person name="James E.K."/>
            <person name="Reis F.B.Jr."/>
            <person name="Rouws L.F."/>
            <person name="Passos S.R."/>
            <person name="Gois S.R."/>
        </authorList>
    </citation>
    <scope>NUCLEOTIDE SEQUENCE [LARGE SCALE GENOMIC DNA]</scope>
    <source>
        <strain evidence="3 4">BR10423</strain>
    </source>
</reference>
<feature type="chain" id="PRO_5007179002" evidence="1">
    <location>
        <begin position="21"/>
        <end position="258"/>
    </location>
</feature>
<dbReference type="CDD" id="cd02108">
    <property type="entry name" value="bact_SO_family_Moco"/>
    <property type="match status" value="1"/>
</dbReference>
<dbReference type="InterPro" id="IPR006311">
    <property type="entry name" value="TAT_signal"/>
</dbReference>
<feature type="signal peptide" evidence="1">
    <location>
        <begin position="1"/>
        <end position="20"/>
    </location>
</feature>
<evidence type="ECO:0000256" key="1">
    <source>
        <dbReference type="SAM" id="SignalP"/>
    </source>
</evidence>
<feature type="domain" description="Oxidoreductase molybdopterin-binding" evidence="2">
    <location>
        <begin position="93"/>
        <end position="234"/>
    </location>
</feature>
<evidence type="ECO:0000313" key="3">
    <source>
        <dbReference type="EMBL" id="KWV56090.1"/>
    </source>
</evidence>
<dbReference type="PROSITE" id="PS51318">
    <property type="entry name" value="TAT"/>
    <property type="match status" value="1"/>
</dbReference>
<dbReference type="EMBL" id="LNCD01000042">
    <property type="protein sequence ID" value="KWV56090.1"/>
    <property type="molecule type" value="Genomic_DNA"/>
</dbReference>
<gene>
    <name evidence="3" type="ORF">AS026_34760</name>
</gene>
<dbReference type="PANTHER" id="PTHR43032">
    <property type="entry name" value="PROTEIN-METHIONINE-SULFOXIDE REDUCTASE"/>
    <property type="match status" value="1"/>
</dbReference>
<accession>A0A125Q935</accession>
<evidence type="ECO:0000313" key="4">
    <source>
        <dbReference type="Proteomes" id="UP000068164"/>
    </source>
</evidence>
<sequence>MSRLITRRRFLIGSTLSASALGLSGCDALVENPKVQSVLKIAEGLTMRTQRLLIGDDTLAREFTMADISPTFRANGTSMPDGAQYQELLGRKFQTWQLQVGGLVERPAAFSLAALKAMPSKTQITRHDCVEGWSAIGQWTGVPLGALLHQVGLKPEARYIVFHCADEYEKTLDNSGWYYESIDLVDAFHPQTILAYAMNGRDLEVPHGAPLRLRVERQLGYKQAKYLMRIEALADLSGLYGGNGGFWEDRGYEWYAGI</sequence>
<dbReference type="Pfam" id="PF00174">
    <property type="entry name" value="Oxidored_molyb"/>
    <property type="match status" value="1"/>
</dbReference>
<dbReference type="RefSeq" id="WP_062369376.1">
    <property type="nucleotide sequence ID" value="NZ_LNCD01000042.1"/>
</dbReference>
<dbReference type="Gene3D" id="3.90.420.10">
    <property type="entry name" value="Oxidoreductase, molybdopterin-binding domain"/>
    <property type="match status" value="1"/>
</dbReference>
<keyword evidence="1" id="KW-0732">Signal</keyword>
<dbReference type="InterPro" id="IPR036374">
    <property type="entry name" value="OxRdtase_Mopterin-bd_sf"/>
</dbReference>
<dbReference type="AlphaFoldDB" id="A0A125Q935"/>
<proteinExistence type="predicted"/>
<comment type="caution">
    <text evidence="3">The sequence shown here is derived from an EMBL/GenBank/DDBJ whole genome shotgun (WGS) entry which is preliminary data.</text>
</comment>
<dbReference type="SUPFAM" id="SSF56524">
    <property type="entry name" value="Oxidoreductase molybdopterin-binding domain"/>
    <property type="match status" value="1"/>
</dbReference>
<organism evidence="3 4">
    <name type="scientific">Rhizobium altiplani</name>
    <dbReference type="NCBI Taxonomy" id="1864509"/>
    <lineage>
        <taxon>Bacteria</taxon>
        <taxon>Pseudomonadati</taxon>
        <taxon>Pseudomonadota</taxon>
        <taxon>Alphaproteobacteria</taxon>
        <taxon>Hyphomicrobiales</taxon>
        <taxon>Rhizobiaceae</taxon>
        <taxon>Rhizobium/Agrobacterium group</taxon>
        <taxon>Rhizobium</taxon>
    </lineage>
</organism>